<name>A0A4Y1RWU3_PRUDU</name>
<dbReference type="InterPro" id="IPR035897">
    <property type="entry name" value="Toll_tir_struct_dom_sf"/>
</dbReference>
<dbReference type="GO" id="GO:0006952">
    <property type="term" value="P:defense response"/>
    <property type="evidence" value="ECO:0007669"/>
    <property type="project" value="InterPro"/>
</dbReference>
<reference evidence="3" key="1">
    <citation type="journal article" date="2019" name="Science">
        <title>Mutation of a bHLH transcription factor allowed almond domestication.</title>
        <authorList>
            <person name="Sanchez-Perez R."/>
            <person name="Pavan S."/>
            <person name="Mazzeo R."/>
            <person name="Moldovan C."/>
            <person name="Aiese Cigliano R."/>
            <person name="Del Cueto J."/>
            <person name="Ricciardi F."/>
            <person name="Lotti C."/>
            <person name="Ricciardi L."/>
            <person name="Dicenta F."/>
            <person name="Lopez-Marques R.L."/>
            <person name="Lindberg Moller B."/>
        </authorList>
    </citation>
    <scope>NUCLEOTIDE SEQUENCE</scope>
</reference>
<evidence type="ECO:0008006" key="4">
    <source>
        <dbReference type="Google" id="ProtNLM"/>
    </source>
</evidence>
<dbReference type="Gene3D" id="3.40.50.10140">
    <property type="entry name" value="Toll/interleukin-1 receptor homology (TIR) domain"/>
    <property type="match status" value="1"/>
</dbReference>
<feature type="domain" description="NB-ARC" evidence="1">
    <location>
        <begin position="264"/>
        <end position="341"/>
    </location>
</feature>
<dbReference type="Gene3D" id="3.40.50.300">
    <property type="entry name" value="P-loop containing nucleotide triphosphate hydrolases"/>
    <property type="match status" value="1"/>
</dbReference>
<dbReference type="Pfam" id="PF00931">
    <property type="entry name" value="NB-ARC"/>
    <property type="match status" value="1"/>
</dbReference>
<protein>
    <recommendedName>
        <fullName evidence="4">TMV resistance protein N-like</fullName>
    </recommendedName>
</protein>
<gene>
    <name evidence="3" type="ORF">Prudu_021146</name>
</gene>
<dbReference type="SUPFAM" id="SSF52540">
    <property type="entry name" value="P-loop containing nucleoside triphosphate hydrolases"/>
    <property type="match status" value="1"/>
</dbReference>
<dbReference type="Pfam" id="PF01582">
    <property type="entry name" value="TIR"/>
    <property type="match status" value="1"/>
</dbReference>
<dbReference type="GO" id="GO:0007165">
    <property type="term" value="P:signal transduction"/>
    <property type="evidence" value="ECO:0007669"/>
    <property type="project" value="InterPro"/>
</dbReference>
<dbReference type="AlphaFoldDB" id="A0A4Y1RWU3"/>
<dbReference type="PANTHER" id="PTHR11017:SF527">
    <property type="entry name" value="TMV RESISTANCE PROTEIN N-LIKE"/>
    <property type="match status" value="1"/>
</dbReference>
<sequence length="570" mass="64780">MAILSSKLRLGRKIPFRKGNDATSLTHYLAMTYDGFWHSEVVWPSKTAVKFYVITSLAVEGLRVVENCVFRQSSSLLSLCFSSSFNLFKALTIYTMNCSTGKQLKLSKDDRDLEIGASISPELLTQSNNHILPSLGSSAEAFTKHEEKFSEDVNKVKRWRDALKEVANLSGLDSKNYQSKAELIKHIVKCVFRKVHPMFMLSGSLDKLVGIDSALEQLHLQLAPKDNDVRFIGIWRMGGILFSILKENVAHVWDEGAGTFITQKRLCNKKVLLILDGVDQLNQLKTLAGKKDWFGAGSRIIITTRDERLLVEHGIAIRYKVEVLKDNGALELFSQNAFTKNQPEEGFLELSRCFVHYAKGLPLALTTLGSFLYARGQDTWKSALDNLGKIHNPTIFHSLKVSYDGLEEIDKKILLDVACFHKGKDEEQMHDLIQEMARKIVHLQSPRDPCQRSRLWLRDDISLVFMHNSEMRALEGIVLRLPISELVDWNCTEAFNEMHGLRLLDFDNVVFSSSPKFLPNSLRIIQWSWYPSKSLPSSFEPHLLSKLEMRDSKLVQLWDGAKWVSGLYTG</sequence>
<evidence type="ECO:0000259" key="2">
    <source>
        <dbReference type="Pfam" id="PF01582"/>
    </source>
</evidence>
<feature type="domain" description="TIR" evidence="2">
    <location>
        <begin position="135"/>
        <end position="211"/>
    </location>
</feature>
<dbReference type="InterPro" id="IPR000157">
    <property type="entry name" value="TIR_dom"/>
</dbReference>
<dbReference type="Gene3D" id="1.10.8.430">
    <property type="entry name" value="Helical domain of apoptotic protease-activating factors"/>
    <property type="match status" value="1"/>
</dbReference>
<dbReference type="InterPro" id="IPR044974">
    <property type="entry name" value="Disease_R_plants"/>
</dbReference>
<dbReference type="InterPro" id="IPR002182">
    <property type="entry name" value="NB-ARC"/>
</dbReference>
<dbReference type="EMBL" id="AP019304">
    <property type="protein sequence ID" value="BBH08830.1"/>
    <property type="molecule type" value="Genomic_DNA"/>
</dbReference>
<dbReference type="InterPro" id="IPR027417">
    <property type="entry name" value="P-loop_NTPase"/>
</dbReference>
<organism evidence="3">
    <name type="scientific">Prunus dulcis</name>
    <name type="common">Almond</name>
    <name type="synonym">Amygdalus dulcis</name>
    <dbReference type="NCBI Taxonomy" id="3755"/>
    <lineage>
        <taxon>Eukaryota</taxon>
        <taxon>Viridiplantae</taxon>
        <taxon>Streptophyta</taxon>
        <taxon>Embryophyta</taxon>
        <taxon>Tracheophyta</taxon>
        <taxon>Spermatophyta</taxon>
        <taxon>Magnoliopsida</taxon>
        <taxon>eudicotyledons</taxon>
        <taxon>Gunneridae</taxon>
        <taxon>Pentapetalae</taxon>
        <taxon>rosids</taxon>
        <taxon>fabids</taxon>
        <taxon>Rosales</taxon>
        <taxon>Rosaceae</taxon>
        <taxon>Amygdaloideae</taxon>
        <taxon>Amygdaleae</taxon>
        <taxon>Prunus</taxon>
    </lineage>
</organism>
<dbReference type="GO" id="GO:0043531">
    <property type="term" value="F:ADP binding"/>
    <property type="evidence" value="ECO:0007669"/>
    <property type="project" value="InterPro"/>
</dbReference>
<accession>A0A4Y1RWU3</accession>
<evidence type="ECO:0000313" key="3">
    <source>
        <dbReference type="EMBL" id="BBH08830.1"/>
    </source>
</evidence>
<dbReference type="PANTHER" id="PTHR11017">
    <property type="entry name" value="LEUCINE-RICH REPEAT-CONTAINING PROTEIN"/>
    <property type="match status" value="1"/>
</dbReference>
<evidence type="ECO:0000259" key="1">
    <source>
        <dbReference type="Pfam" id="PF00931"/>
    </source>
</evidence>
<dbReference type="SUPFAM" id="SSF52058">
    <property type="entry name" value="L domain-like"/>
    <property type="match status" value="1"/>
</dbReference>
<proteinExistence type="predicted"/>
<dbReference type="InterPro" id="IPR042197">
    <property type="entry name" value="Apaf_helical"/>
</dbReference>